<dbReference type="GO" id="GO:0032259">
    <property type="term" value="P:methylation"/>
    <property type="evidence" value="ECO:0007669"/>
    <property type="project" value="UniProtKB-KW"/>
</dbReference>
<dbReference type="Pfam" id="PF06325">
    <property type="entry name" value="PrmA"/>
    <property type="match status" value="1"/>
</dbReference>
<keyword evidence="2 3" id="KW-0808">Transferase</keyword>
<dbReference type="RefSeq" id="WP_072376296.1">
    <property type="nucleotide sequence ID" value="NZ_FNXB01000013.1"/>
</dbReference>
<dbReference type="InterPro" id="IPR050078">
    <property type="entry name" value="Ribosomal_L11_MeTrfase_PrmA"/>
</dbReference>
<protein>
    <submittedName>
        <fullName evidence="4">Predicted nicotinamide N-methyase</fullName>
    </submittedName>
    <submittedName>
        <fullName evidence="3">Ribosomal protein L11 methyltransferase</fullName>
    </submittedName>
</protein>
<dbReference type="InterPro" id="IPR029063">
    <property type="entry name" value="SAM-dependent_MTases_sf"/>
</dbReference>
<dbReference type="PANTHER" id="PTHR43648:SF1">
    <property type="entry name" value="ELECTRON TRANSFER FLAVOPROTEIN BETA SUBUNIT LYSINE METHYLTRANSFERASE"/>
    <property type="match status" value="1"/>
</dbReference>
<name>A0A1H8LMH8_9HYPH</name>
<dbReference type="SUPFAM" id="SSF53335">
    <property type="entry name" value="S-adenosyl-L-methionine-dependent methyltransferases"/>
    <property type="match status" value="1"/>
</dbReference>
<keyword evidence="6" id="KW-1185">Reference proteome</keyword>
<dbReference type="CDD" id="cd02440">
    <property type="entry name" value="AdoMet_MTases"/>
    <property type="match status" value="1"/>
</dbReference>
<dbReference type="Proteomes" id="UP000198939">
    <property type="component" value="Unassembled WGS sequence"/>
</dbReference>
<organism evidence="3 5">
    <name type="scientific">Rhizobium tibeticum</name>
    <dbReference type="NCBI Taxonomy" id="501024"/>
    <lineage>
        <taxon>Bacteria</taxon>
        <taxon>Pseudomonadati</taxon>
        <taxon>Pseudomonadota</taxon>
        <taxon>Alphaproteobacteria</taxon>
        <taxon>Hyphomicrobiales</taxon>
        <taxon>Rhizobiaceae</taxon>
        <taxon>Rhizobium/Agrobacterium group</taxon>
        <taxon>Rhizobium</taxon>
    </lineage>
</organism>
<accession>A0A1H8LMH8</accession>
<dbReference type="Proteomes" id="UP000183063">
    <property type="component" value="Unassembled WGS sequence"/>
</dbReference>
<sequence length="231" mass="24192">MSGEHRREDSPGSRALSGADVRTFIVENLQLKPASGLPEILLYTAHPGSGLSRLRANDTEDSPPYWAYAWAGGTLIARHILEHPDIVRDRRALDLGAGSGVVGIVARKCGASRVIAAEIDRNATSAIGLNAEANGVTVEVTSTDVLSRAPPEVDVILAGDVFYSAPLAARVLPFLTACRKAGIEVLIGDPRRRSLPLAALMLIAEYAVPDFGVGSTDQAAIGGVFTLAADG</sequence>
<dbReference type="AlphaFoldDB" id="A0A1H8LMH8"/>
<dbReference type="OrthoDB" id="9794615at2"/>
<proteinExistence type="predicted"/>
<keyword evidence="3" id="KW-0689">Ribosomal protein</keyword>
<dbReference type="STRING" id="501024.RTCCBAU85039_2974"/>
<reference evidence="4 6" key="1">
    <citation type="submission" date="2016-10" db="EMBL/GenBank/DDBJ databases">
        <authorList>
            <person name="Varghese N."/>
            <person name="Submissions S."/>
        </authorList>
    </citation>
    <scope>NUCLEOTIDE SEQUENCE [LARGE SCALE GENOMIC DNA]</scope>
    <source>
        <strain evidence="4 6">CGMCC 1.7071</strain>
    </source>
</reference>
<keyword evidence="3" id="KW-0687">Ribonucleoprotein</keyword>
<gene>
    <name evidence="3" type="ORF">RTCCBAU85039_2974</name>
    <name evidence="4" type="ORF">SAMN05216228_101165</name>
</gene>
<evidence type="ECO:0000256" key="1">
    <source>
        <dbReference type="ARBA" id="ARBA00022603"/>
    </source>
</evidence>
<reference evidence="5" key="3">
    <citation type="submission" date="2016-10" db="EMBL/GenBank/DDBJ databases">
        <authorList>
            <person name="Wibberg D."/>
        </authorList>
    </citation>
    <scope>NUCLEOTIDE SEQUENCE [LARGE SCALE GENOMIC DNA]</scope>
</reference>
<keyword evidence="1 3" id="KW-0489">Methyltransferase</keyword>
<dbReference type="Gene3D" id="3.40.50.150">
    <property type="entry name" value="Vaccinia Virus protein VP39"/>
    <property type="match status" value="1"/>
</dbReference>
<dbReference type="GO" id="GO:0016279">
    <property type="term" value="F:protein-lysine N-methyltransferase activity"/>
    <property type="evidence" value="ECO:0007669"/>
    <property type="project" value="TreeGrafter"/>
</dbReference>
<dbReference type="EMBL" id="FOCV01000011">
    <property type="protein sequence ID" value="SEO06325.1"/>
    <property type="molecule type" value="Genomic_DNA"/>
</dbReference>
<evidence type="ECO:0000313" key="5">
    <source>
        <dbReference type="Proteomes" id="UP000183063"/>
    </source>
</evidence>
<dbReference type="PANTHER" id="PTHR43648">
    <property type="entry name" value="ELECTRON TRANSFER FLAVOPROTEIN BETA SUBUNIT LYSINE METHYLTRANSFERASE"/>
    <property type="match status" value="1"/>
</dbReference>
<evidence type="ECO:0000313" key="6">
    <source>
        <dbReference type="Proteomes" id="UP000198939"/>
    </source>
</evidence>
<evidence type="ECO:0000256" key="2">
    <source>
        <dbReference type="ARBA" id="ARBA00022679"/>
    </source>
</evidence>
<evidence type="ECO:0000313" key="4">
    <source>
        <dbReference type="EMBL" id="SEO06325.1"/>
    </source>
</evidence>
<dbReference type="GO" id="GO:0005840">
    <property type="term" value="C:ribosome"/>
    <property type="evidence" value="ECO:0007669"/>
    <property type="project" value="UniProtKB-KW"/>
</dbReference>
<dbReference type="EMBL" id="FNXB01000013">
    <property type="protein sequence ID" value="SEH90412.1"/>
    <property type="molecule type" value="Genomic_DNA"/>
</dbReference>
<evidence type="ECO:0000313" key="3">
    <source>
        <dbReference type="EMBL" id="SEH90412.1"/>
    </source>
</evidence>
<reference evidence="3" key="2">
    <citation type="submission" date="2016-10" db="EMBL/GenBank/DDBJ databases">
        <authorList>
            <person name="de Groot N.N."/>
        </authorList>
    </citation>
    <scope>NUCLEOTIDE SEQUENCE [LARGE SCALE GENOMIC DNA]</scope>
    <source>
        <strain evidence="3">CCBAU85039</strain>
    </source>
</reference>